<keyword evidence="9" id="KW-1185">Reference proteome</keyword>
<evidence type="ECO:0000313" key="9">
    <source>
        <dbReference type="Proteomes" id="UP000461754"/>
    </source>
</evidence>
<dbReference type="GO" id="GO:0008483">
    <property type="term" value="F:transaminase activity"/>
    <property type="evidence" value="ECO:0007669"/>
    <property type="project" value="UniProtKB-KW"/>
</dbReference>
<evidence type="ECO:0000256" key="2">
    <source>
        <dbReference type="ARBA" id="ARBA00010671"/>
    </source>
</evidence>
<comment type="similarity">
    <text evidence="2">Belongs to the Orn/Lys/Arg decarboxylase class-I family.</text>
</comment>
<dbReference type="Proteomes" id="UP000461754">
    <property type="component" value="Unassembled WGS sequence"/>
</dbReference>
<accession>A0A7X2NGH8</accession>
<comment type="caution">
    <text evidence="8">The sequence shown here is derived from an EMBL/GenBank/DDBJ whole genome shotgun (WGS) entry which is preliminary data.</text>
</comment>
<dbReference type="InterPro" id="IPR052357">
    <property type="entry name" value="Orn_Lys_Arg_decarboxylase-I"/>
</dbReference>
<keyword evidence="3" id="KW-0210">Decarboxylase</keyword>
<sequence length="473" mass="50584">MSRTPIGDMLRDNAGRDRLRFHMPGHKGRGHRIFAEDITEIPGADNLHDPQGVIAESQRVIASLYRARESRLLVGGTTAGILAALLAGAGPEGRVLIPTNAHRSVFAAMHIGRLSGHFIDPAFAHEPWFPKSVSVEAVETALDRDPEICGMILTSPTYYGTVSDTAAIAGALHRRGKWLIVDEAHGAHLAFWNGGPRAALDCGADVVVSSTHKILGAPTMGSVLLIGSERIDSGRISDWLSQIESSSPSYLLMAGIEAAVVEGAEASERVFHAIAEAHDWAVKRFSDPASNLFLIDGPASLYDKSKWVFGVRDGSGLAIAQTLRERYGLYFEMETPEILLAMTGIGTTAEDLGNLIEAMARVNGPAPENPVPPVQMATLSAGRFNQRVPFWRAADLPKRSCPLTQAAGQIAGQMLIPYPPGVPAALPGDTLSPDMVSALTALVRQGVPVLGVEQDQIQVLAFNHKSNKGEQDV</sequence>
<evidence type="ECO:0000256" key="5">
    <source>
        <dbReference type="ARBA" id="ARBA00023239"/>
    </source>
</evidence>
<dbReference type="InterPro" id="IPR008286">
    <property type="entry name" value="Prn/Lys/Arg_de-COase_C"/>
</dbReference>
<dbReference type="SUPFAM" id="SSF55904">
    <property type="entry name" value="Ornithine decarboxylase C-terminal domain"/>
    <property type="match status" value="1"/>
</dbReference>
<organism evidence="8 9">
    <name type="scientific">Pseudoramibacter porci</name>
    <dbReference type="NCBI Taxonomy" id="2606631"/>
    <lineage>
        <taxon>Bacteria</taxon>
        <taxon>Bacillati</taxon>
        <taxon>Bacillota</taxon>
        <taxon>Clostridia</taxon>
        <taxon>Eubacteriales</taxon>
        <taxon>Eubacteriaceae</taxon>
        <taxon>Pseudoramibacter</taxon>
    </lineage>
</organism>
<protein>
    <submittedName>
        <fullName evidence="8">Aminotransferase class V-fold PLP-dependent enzyme</fullName>
    </submittedName>
</protein>
<dbReference type="InterPro" id="IPR015424">
    <property type="entry name" value="PyrdxlP-dep_Trfase"/>
</dbReference>
<feature type="domain" description="Orn/Lys/Arg decarboxylase C-terminal" evidence="7">
    <location>
        <begin position="401"/>
        <end position="434"/>
    </location>
</feature>
<dbReference type="InterPro" id="IPR036633">
    <property type="entry name" value="Prn/Lys/Arg_de-COase_C_sf"/>
</dbReference>
<dbReference type="Pfam" id="PF01276">
    <property type="entry name" value="OKR_DC_1"/>
    <property type="match status" value="1"/>
</dbReference>
<keyword evidence="8" id="KW-0808">Transferase</keyword>
<evidence type="ECO:0000256" key="4">
    <source>
        <dbReference type="ARBA" id="ARBA00022898"/>
    </source>
</evidence>
<gene>
    <name evidence="8" type="ORF">FYJ52_06200</name>
</gene>
<dbReference type="RefSeq" id="WP_154576369.1">
    <property type="nucleotide sequence ID" value="NZ_VUMO01000007.1"/>
</dbReference>
<keyword evidence="4" id="KW-0663">Pyridoxal phosphate</keyword>
<dbReference type="InterPro" id="IPR000310">
    <property type="entry name" value="Orn/Lys/Arg_deCO2ase_major_dom"/>
</dbReference>
<dbReference type="GO" id="GO:0016831">
    <property type="term" value="F:carboxy-lyase activity"/>
    <property type="evidence" value="ECO:0007669"/>
    <property type="project" value="UniProtKB-KW"/>
</dbReference>
<keyword evidence="8" id="KW-0032">Aminotransferase</keyword>
<keyword evidence="5" id="KW-0456">Lyase</keyword>
<dbReference type="Gene3D" id="3.90.105.10">
    <property type="entry name" value="Molybdopterin biosynthesis moea protein, domain 2"/>
    <property type="match status" value="1"/>
</dbReference>
<evidence type="ECO:0000259" key="7">
    <source>
        <dbReference type="Pfam" id="PF03711"/>
    </source>
</evidence>
<evidence type="ECO:0000259" key="6">
    <source>
        <dbReference type="Pfam" id="PF01276"/>
    </source>
</evidence>
<dbReference type="PANTHER" id="PTHR43277">
    <property type="entry name" value="ARGININE DECARBOXYLASE"/>
    <property type="match status" value="1"/>
</dbReference>
<reference evidence="8 9" key="1">
    <citation type="submission" date="2019-08" db="EMBL/GenBank/DDBJ databases">
        <title>In-depth cultivation of the pig gut microbiome towards novel bacterial diversity and tailored functional studies.</title>
        <authorList>
            <person name="Wylensek D."/>
            <person name="Hitch T.C.A."/>
            <person name="Clavel T."/>
        </authorList>
    </citation>
    <scope>NUCLEOTIDE SEQUENCE [LARGE SCALE GENOMIC DNA]</scope>
    <source>
        <strain evidence="8 9">RF-744-FAT-4</strain>
    </source>
</reference>
<proteinExistence type="inferred from homology"/>
<dbReference type="AlphaFoldDB" id="A0A7X2NGH8"/>
<dbReference type="PANTHER" id="PTHR43277:SF4">
    <property type="entry name" value="ARGININE DECARBOXYLASE"/>
    <property type="match status" value="1"/>
</dbReference>
<evidence type="ECO:0000256" key="1">
    <source>
        <dbReference type="ARBA" id="ARBA00001933"/>
    </source>
</evidence>
<dbReference type="Gene3D" id="3.40.640.10">
    <property type="entry name" value="Type I PLP-dependent aspartate aminotransferase-like (Major domain)"/>
    <property type="match status" value="1"/>
</dbReference>
<evidence type="ECO:0000256" key="3">
    <source>
        <dbReference type="ARBA" id="ARBA00022793"/>
    </source>
</evidence>
<dbReference type="SUPFAM" id="SSF53383">
    <property type="entry name" value="PLP-dependent transferases"/>
    <property type="match status" value="1"/>
</dbReference>
<dbReference type="Pfam" id="PF03711">
    <property type="entry name" value="OKR_DC_1_C"/>
    <property type="match status" value="1"/>
</dbReference>
<comment type="cofactor">
    <cofactor evidence="1">
        <name>pyridoxal 5'-phosphate</name>
        <dbReference type="ChEBI" id="CHEBI:597326"/>
    </cofactor>
</comment>
<feature type="domain" description="Orn/Lys/Arg decarboxylases family 1 pyridoxal-P attachment site" evidence="6">
    <location>
        <begin position="5"/>
        <end position="284"/>
    </location>
</feature>
<name>A0A7X2NGH8_9FIRM</name>
<dbReference type="InterPro" id="IPR015421">
    <property type="entry name" value="PyrdxlP-dep_Trfase_major"/>
</dbReference>
<evidence type="ECO:0000313" key="8">
    <source>
        <dbReference type="EMBL" id="MSS19986.1"/>
    </source>
</evidence>
<dbReference type="EMBL" id="VUMO01000007">
    <property type="protein sequence ID" value="MSS19986.1"/>
    <property type="molecule type" value="Genomic_DNA"/>
</dbReference>